<evidence type="ECO:0000313" key="1">
    <source>
        <dbReference type="Proteomes" id="UP000887565"/>
    </source>
</evidence>
<name>A0A915KHX7_ROMCU</name>
<reference evidence="2" key="1">
    <citation type="submission" date="2022-11" db="UniProtKB">
        <authorList>
            <consortium name="WormBaseParasite"/>
        </authorList>
    </citation>
    <scope>IDENTIFICATION</scope>
</reference>
<accession>A0A915KHX7</accession>
<keyword evidence="1" id="KW-1185">Reference proteome</keyword>
<dbReference type="WBParaSite" id="nRc.2.0.1.t38434-RA">
    <property type="protein sequence ID" value="nRc.2.0.1.t38434-RA"/>
    <property type="gene ID" value="nRc.2.0.1.g38434"/>
</dbReference>
<dbReference type="AlphaFoldDB" id="A0A915KHX7"/>
<evidence type="ECO:0000313" key="2">
    <source>
        <dbReference type="WBParaSite" id="nRc.2.0.1.t38434-RA"/>
    </source>
</evidence>
<organism evidence="1 2">
    <name type="scientific">Romanomermis culicivorax</name>
    <name type="common">Nematode worm</name>
    <dbReference type="NCBI Taxonomy" id="13658"/>
    <lineage>
        <taxon>Eukaryota</taxon>
        <taxon>Metazoa</taxon>
        <taxon>Ecdysozoa</taxon>
        <taxon>Nematoda</taxon>
        <taxon>Enoplea</taxon>
        <taxon>Dorylaimia</taxon>
        <taxon>Mermithida</taxon>
        <taxon>Mermithoidea</taxon>
        <taxon>Mermithidae</taxon>
        <taxon>Romanomermis</taxon>
    </lineage>
</organism>
<proteinExistence type="predicted"/>
<dbReference type="Proteomes" id="UP000887565">
    <property type="component" value="Unplaced"/>
</dbReference>
<protein>
    <submittedName>
        <fullName evidence="2">Uncharacterized protein</fullName>
    </submittedName>
</protein>
<sequence>MLLERHGCLRTFFNQGLVKTLTNDSSWASSVEESWSFIGIDQHDKRRNDISSLPAESMTRPLHGWTLQRTPIFGDHGAVAVGKGDASMMLTSSLTARNISPKALATVVSSLAVATGCCWAIAARVCVPVIIVDGSAATTAVGCALPLACSTAWQMASTAGDKGSPSNRILSTRVAQIVLSAINSSAH</sequence>